<evidence type="ECO:0000313" key="17">
    <source>
        <dbReference type="EMBL" id="MCP3732254.1"/>
    </source>
</evidence>
<evidence type="ECO:0000256" key="14">
    <source>
        <dbReference type="SAM" id="SignalP"/>
    </source>
</evidence>
<dbReference type="RefSeq" id="WP_254295526.1">
    <property type="nucleotide sequence ID" value="NZ_JAMLDX010000016.1"/>
</dbReference>
<dbReference type="GO" id="GO:0009279">
    <property type="term" value="C:cell outer membrane"/>
    <property type="evidence" value="ECO:0007669"/>
    <property type="project" value="UniProtKB-SubCell"/>
</dbReference>
<dbReference type="Pfam" id="PF00593">
    <property type="entry name" value="TonB_dep_Rec_b-barrel"/>
    <property type="match status" value="1"/>
</dbReference>
<keyword evidence="9 11" id="KW-0472">Membrane</keyword>
<evidence type="ECO:0000256" key="3">
    <source>
        <dbReference type="ARBA" id="ARBA00022452"/>
    </source>
</evidence>
<feature type="signal peptide" evidence="14">
    <location>
        <begin position="1"/>
        <end position="24"/>
    </location>
</feature>
<dbReference type="GO" id="GO:0006826">
    <property type="term" value="P:iron ion transport"/>
    <property type="evidence" value="ECO:0007669"/>
    <property type="project" value="UniProtKB-KW"/>
</dbReference>
<keyword evidence="6" id="KW-0408">Iron</keyword>
<evidence type="ECO:0000256" key="13">
    <source>
        <dbReference type="SAM" id="MobiDB-lite"/>
    </source>
</evidence>
<keyword evidence="7" id="KW-0406">Ion transport</keyword>
<feature type="chain" id="PRO_5040801963" evidence="14">
    <location>
        <begin position="25"/>
        <end position="770"/>
    </location>
</feature>
<evidence type="ECO:0000259" key="15">
    <source>
        <dbReference type="Pfam" id="PF00593"/>
    </source>
</evidence>
<name>A0A9X2HMZ1_9SPHN</name>
<dbReference type="PANTHER" id="PTHR32552">
    <property type="entry name" value="FERRICHROME IRON RECEPTOR-RELATED"/>
    <property type="match status" value="1"/>
</dbReference>
<dbReference type="PROSITE" id="PS52016">
    <property type="entry name" value="TONB_DEPENDENT_REC_3"/>
    <property type="match status" value="1"/>
</dbReference>
<keyword evidence="10 11" id="KW-0998">Cell outer membrane</keyword>
<feature type="domain" description="TonB-dependent receptor-like beta-barrel" evidence="15">
    <location>
        <begin position="306"/>
        <end position="733"/>
    </location>
</feature>
<evidence type="ECO:0000256" key="1">
    <source>
        <dbReference type="ARBA" id="ARBA00004571"/>
    </source>
</evidence>
<dbReference type="SUPFAM" id="SSF56935">
    <property type="entry name" value="Porins"/>
    <property type="match status" value="1"/>
</dbReference>
<dbReference type="PANTHER" id="PTHR32552:SF81">
    <property type="entry name" value="TONB-DEPENDENT OUTER MEMBRANE RECEPTOR"/>
    <property type="match status" value="1"/>
</dbReference>
<evidence type="ECO:0000256" key="12">
    <source>
        <dbReference type="RuleBase" id="RU003357"/>
    </source>
</evidence>
<feature type="domain" description="TonB-dependent receptor plug" evidence="16">
    <location>
        <begin position="65"/>
        <end position="172"/>
    </location>
</feature>
<keyword evidence="2 11" id="KW-0813">Transport</keyword>
<reference evidence="17" key="1">
    <citation type="submission" date="2022-05" db="EMBL/GenBank/DDBJ databases">
        <title>Sphingomonas sp. strain MG17 Genome sequencing and assembly.</title>
        <authorList>
            <person name="Kim I."/>
        </authorList>
    </citation>
    <scope>NUCLEOTIDE SEQUENCE</scope>
    <source>
        <strain evidence="17">MG17</strain>
    </source>
</reference>
<evidence type="ECO:0000256" key="4">
    <source>
        <dbReference type="ARBA" id="ARBA00022496"/>
    </source>
</evidence>
<keyword evidence="4" id="KW-0410">Iron transport</keyword>
<dbReference type="Gene3D" id="2.40.170.20">
    <property type="entry name" value="TonB-dependent receptor, beta-barrel domain"/>
    <property type="match status" value="1"/>
</dbReference>
<evidence type="ECO:0000256" key="7">
    <source>
        <dbReference type="ARBA" id="ARBA00023065"/>
    </source>
</evidence>
<evidence type="ECO:0000313" key="18">
    <source>
        <dbReference type="Proteomes" id="UP001139451"/>
    </source>
</evidence>
<comment type="similarity">
    <text evidence="11 12">Belongs to the TonB-dependent receptor family.</text>
</comment>
<evidence type="ECO:0000256" key="9">
    <source>
        <dbReference type="ARBA" id="ARBA00023136"/>
    </source>
</evidence>
<dbReference type="Proteomes" id="UP001139451">
    <property type="component" value="Unassembled WGS sequence"/>
</dbReference>
<proteinExistence type="inferred from homology"/>
<dbReference type="AlphaFoldDB" id="A0A9X2HMZ1"/>
<accession>A0A9X2HMZ1</accession>
<sequence>MARAASIPSLTAIALILAAASAHAQDRPGTAPPSGGQAPGTDAAGPADGTTDIIVTAQRRSESLLQVPASVGVLTGAQLEAAKITSLASVQDLSPSLLVTQSSNPSAGVFTVRGIGTAVTDRGFEQSVGVYIDGVFRGRPGAALQDLLDIERVEILRGPQSTLFGRNNAAGAINISTALPDLNELRVGAEATYGNYDTVQARLSASIPIVSDTLALRVSAAENYRDGFIKAPNLPRGNVNGRDRQSFRAQLYWTPGDTTRIRLIGDYSQINDRCCAYQQLFVADEAATPPFQFNVRGGLLGSTPPTPGTRGTSPSSAAITGTFYRPFDRVTTQDNRSVEKATDKGVSAQIDQDAGALTFTLIGATRRFESNIDLDVDGSNSAVVNLQSKPSTDIKENSVELRVQNRPGGAIEFIAGAYYFDQVIEDRNLLLATIKPIATTITFFNSIGRGKTRSGAAFGQMTANITDQLRVTGGLRYLKESKDTVVTVAPGTFSFAGSDSRDDDALMGTGIVAYQPSSNVNLYLRYARGFKSGGTNLLLTLPTTIASPSVEPETTDAYEAGLKLRALDGRLSTNLAVYSQTVRDQQVQSFNTATASFVTLNAAKVRSRGFEADVTFRPVRPITFTGNVSYLDAEYLSFPGAPAPAGGTGTQNLTGRTPANAPRWTLVAGIGLDQPLNDGVRLIGNVNLRHATGYYTDVQLSEAFRNPTTNVLNASVELALSSGLGLQVWGRNLTKENYYLTGIGTAGGNGSLSVFVNEPRVYGLTLRYRH</sequence>
<feature type="compositionally biased region" description="Low complexity" evidence="13">
    <location>
        <begin position="39"/>
        <end position="49"/>
    </location>
</feature>
<dbReference type="EMBL" id="JAMLDX010000016">
    <property type="protein sequence ID" value="MCP3732254.1"/>
    <property type="molecule type" value="Genomic_DNA"/>
</dbReference>
<keyword evidence="3 11" id="KW-1134">Transmembrane beta strand</keyword>
<dbReference type="Pfam" id="PF07715">
    <property type="entry name" value="Plug"/>
    <property type="match status" value="1"/>
</dbReference>
<keyword evidence="18" id="KW-1185">Reference proteome</keyword>
<comment type="caution">
    <text evidence="17">The sequence shown here is derived from an EMBL/GenBank/DDBJ whole genome shotgun (WGS) entry which is preliminary data.</text>
</comment>
<protein>
    <submittedName>
        <fullName evidence="17">TonB-dependent receptor</fullName>
    </submittedName>
</protein>
<evidence type="ECO:0000256" key="8">
    <source>
        <dbReference type="ARBA" id="ARBA00023077"/>
    </source>
</evidence>
<keyword evidence="5 11" id="KW-0812">Transmembrane</keyword>
<keyword evidence="14" id="KW-0732">Signal</keyword>
<evidence type="ECO:0000256" key="6">
    <source>
        <dbReference type="ARBA" id="ARBA00023004"/>
    </source>
</evidence>
<evidence type="ECO:0000256" key="5">
    <source>
        <dbReference type="ARBA" id="ARBA00022692"/>
    </source>
</evidence>
<dbReference type="CDD" id="cd01347">
    <property type="entry name" value="ligand_gated_channel"/>
    <property type="match status" value="1"/>
</dbReference>
<gene>
    <name evidence="17" type="ORF">M9978_17680</name>
</gene>
<evidence type="ECO:0000256" key="10">
    <source>
        <dbReference type="ARBA" id="ARBA00023237"/>
    </source>
</evidence>
<organism evidence="17 18">
    <name type="scientific">Sphingomonas tagetis</name>
    <dbReference type="NCBI Taxonomy" id="2949092"/>
    <lineage>
        <taxon>Bacteria</taxon>
        <taxon>Pseudomonadati</taxon>
        <taxon>Pseudomonadota</taxon>
        <taxon>Alphaproteobacteria</taxon>
        <taxon>Sphingomonadales</taxon>
        <taxon>Sphingomonadaceae</taxon>
        <taxon>Sphingomonas</taxon>
    </lineage>
</organism>
<evidence type="ECO:0000259" key="16">
    <source>
        <dbReference type="Pfam" id="PF07715"/>
    </source>
</evidence>
<comment type="subcellular location">
    <subcellularLocation>
        <location evidence="1 11">Cell outer membrane</location>
        <topology evidence="1 11">Multi-pass membrane protein</topology>
    </subcellularLocation>
</comment>
<dbReference type="InterPro" id="IPR036942">
    <property type="entry name" value="Beta-barrel_TonB_sf"/>
</dbReference>
<feature type="region of interest" description="Disordered" evidence="13">
    <location>
        <begin position="24"/>
        <end position="49"/>
    </location>
</feature>
<keyword evidence="17" id="KW-0675">Receptor</keyword>
<dbReference type="InterPro" id="IPR039426">
    <property type="entry name" value="TonB-dep_rcpt-like"/>
</dbReference>
<dbReference type="InterPro" id="IPR012910">
    <property type="entry name" value="Plug_dom"/>
</dbReference>
<keyword evidence="8 12" id="KW-0798">TonB box</keyword>
<dbReference type="InterPro" id="IPR000531">
    <property type="entry name" value="Beta-barrel_TonB"/>
</dbReference>
<evidence type="ECO:0000256" key="2">
    <source>
        <dbReference type="ARBA" id="ARBA00022448"/>
    </source>
</evidence>
<evidence type="ECO:0000256" key="11">
    <source>
        <dbReference type="PROSITE-ProRule" id="PRU01360"/>
    </source>
</evidence>